<sequence length="179" mass="19917">MSLDTLVGGHANAGFDAPLALLSACHERISKQCATLQRLSAHLAAHGADDAARQAAAGVIRYFETAGHQHHQDEEEDLFPALFEAMAGSDAVCLRDMRERVVHEHHELDAAWQVLHAQLVRVEMGDAAALDTRSMEDFVQRHRRHIDFEEAELLPLATRLLSDEQLQIIGSAMRARRSR</sequence>
<dbReference type="Gene3D" id="1.20.120.520">
    <property type="entry name" value="nmb1532 protein domain like"/>
    <property type="match status" value="1"/>
</dbReference>
<dbReference type="AlphaFoldDB" id="A0A0K6I8K9"/>
<name>A0A0K6I8K9_9BURK</name>
<dbReference type="EMBL" id="CYHF01000009">
    <property type="protein sequence ID" value="CUA99469.1"/>
    <property type="molecule type" value="Genomic_DNA"/>
</dbReference>
<gene>
    <name evidence="2" type="ORF">Ga0061069_109132</name>
</gene>
<dbReference type="Pfam" id="PF01814">
    <property type="entry name" value="Hemerythrin"/>
    <property type="match status" value="1"/>
</dbReference>
<accession>A0A0K6I8K9</accession>
<keyword evidence="3" id="KW-1185">Reference proteome</keyword>
<dbReference type="InterPro" id="IPR012312">
    <property type="entry name" value="Hemerythrin-like"/>
</dbReference>
<evidence type="ECO:0000313" key="3">
    <source>
        <dbReference type="Proteomes" id="UP000183649"/>
    </source>
</evidence>
<protein>
    <submittedName>
        <fullName evidence="2">Hemerythrin HHE cation binding domain</fullName>
    </submittedName>
</protein>
<dbReference type="OrthoDB" id="8898809at2"/>
<evidence type="ECO:0000313" key="2">
    <source>
        <dbReference type="EMBL" id="CUA99469.1"/>
    </source>
</evidence>
<dbReference type="STRING" id="339866.GCA_001418255_02531"/>
<proteinExistence type="predicted"/>
<organism evidence="2 3">
    <name type="scientific">Thiomonas bhubaneswarensis</name>
    <dbReference type="NCBI Taxonomy" id="339866"/>
    <lineage>
        <taxon>Bacteria</taxon>
        <taxon>Pseudomonadati</taxon>
        <taxon>Pseudomonadota</taxon>
        <taxon>Betaproteobacteria</taxon>
        <taxon>Burkholderiales</taxon>
        <taxon>Thiomonas</taxon>
    </lineage>
</organism>
<feature type="domain" description="Hemerythrin-like" evidence="1">
    <location>
        <begin position="18"/>
        <end position="157"/>
    </location>
</feature>
<dbReference type="RefSeq" id="WP_055451369.1">
    <property type="nucleotide sequence ID" value="NZ_CYHF01000009.1"/>
</dbReference>
<dbReference type="CDD" id="cd12108">
    <property type="entry name" value="Hr-like"/>
    <property type="match status" value="1"/>
</dbReference>
<dbReference type="Proteomes" id="UP000183649">
    <property type="component" value="Unassembled WGS sequence"/>
</dbReference>
<evidence type="ECO:0000259" key="1">
    <source>
        <dbReference type="Pfam" id="PF01814"/>
    </source>
</evidence>
<reference evidence="3" key="1">
    <citation type="submission" date="2015-08" db="EMBL/GenBank/DDBJ databases">
        <authorList>
            <person name="Varghese N."/>
        </authorList>
    </citation>
    <scope>NUCLEOTIDE SEQUENCE [LARGE SCALE GENOMIC DNA]</scope>
    <source>
        <strain evidence="3">DSM 18181</strain>
    </source>
</reference>